<gene>
    <name evidence="7" type="ORF">QFZ36_000901</name>
</gene>
<keyword evidence="8" id="KW-1185">Reference proteome</keyword>
<keyword evidence="7" id="KW-0378">Hydrolase</keyword>
<dbReference type="Pfam" id="PF13558">
    <property type="entry name" value="SbcC_Walker_B"/>
    <property type="match status" value="1"/>
</dbReference>
<dbReference type="GO" id="GO:0032259">
    <property type="term" value="P:methylation"/>
    <property type="evidence" value="ECO:0007669"/>
    <property type="project" value="UniProtKB-KW"/>
</dbReference>
<keyword evidence="7" id="KW-0540">Nuclease</keyword>
<dbReference type="GO" id="GO:0008168">
    <property type="term" value="F:methyltransferase activity"/>
    <property type="evidence" value="ECO:0007669"/>
    <property type="project" value="UniProtKB-KW"/>
</dbReference>
<dbReference type="Proteomes" id="UP001236806">
    <property type="component" value="Unassembled WGS sequence"/>
</dbReference>
<evidence type="ECO:0000259" key="6">
    <source>
        <dbReference type="Pfam" id="PF13476"/>
    </source>
</evidence>
<feature type="region of interest" description="Disordered" evidence="5">
    <location>
        <begin position="222"/>
        <end position="245"/>
    </location>
</feature>
<comment type="similarity">
    <text evidence="1">Belongs to the SMC family. SbcC subfamily.</text>
</comment>
<dbReference type="PANTHER" id="PTHR32114">
    <property type="entry name" value="ABC TRANSPORTER ABCH.3"/>
    <property type="match status" value="1"/>
</dbReference>
<feature type="coiled-coil region" evidence="4">
    <location>
        <begin position="686"/>
        <end position="726"/>
    </location>
</feature>
<evidence type="ECO:0000256" key="4">
    <source>
        <dbReference type="SAM" id="Coils"/>
    </source>
</evidence>
<evidence type="ECO:0000313" key="7">
    <source>
        <dbReference type="EMBL" id="MDQ0673340.1"/>
    </source>
</evidence>
<dbReference type="Pfam" id="PF13476">
    <property type="entry name" value="AAA_23"/>
    <property type="match status" value="1"/>
</dbReference>
<comment type="caution">
    <text evidence="7">The sequence shown here is derived from an EMBL/GenBank/DDBJ whole genome shotgun (WGS) entry which is preliminary data.</text>
</comment>
<dbReference type="InterPro" id="IPR027417">
    <property type="entry name" value="P-loop_NTPase"/>
</dbReference>
<accession>A0ABU0PHA2</accession>
<keyword evidence="7" id="KW-0489">Methyltransferase</keyword>
<keyword evidence="4" id="KW-0175">Coiled coil</keyword>
<feature type="domain" description="Rad50/SbcC-type AAA" evidence="6">
    <location>
        <begin position="5"/>
        <end position="211"/>
    </location>
</feature>
<feature type="coiled-coil region" evidence="4">
    <location>
        <begin position="606"/>
        <end position="657"/>
    </location>
</feature>
<dbReference type="SUPFAM" id="SSF52540">
    <property type="entry name" value="P-loop containing nucleoside triphosphate hydrolases"/>
    <property type="match status" value="1"/>
</dbReference>
<evidence type="ECO:0000256" key="2">
    <source>
        <dbReference type="ARBA" id="ARBA00011322"/>
    </source>
</evidence>
<protein>
    <recommendedName>
        <fullName evidence="3">Nuclease SbcCD subunit C</fullName>
    </recommendedName>
</protein>
<dbReference type="Gene3D" id="3.40.50.300">
    <property type="entry name" value="P-loop containing nucleotide triphosphate hydrolases"/>
    <property type="match status" value="2"/>
</dbReference>
<dbReference type="InterPro" id="IPR038729">
    <property type="entry name" value="Rad50/SbcC_AAA"/>
</dbReference>
<reference evidence="7 8" key="1">
    <citation type="submission" date="2023-07" db="EMBL/GenBank/DDBJ databases">
        <title>Comparative genomics of wheat-associated soil bacteria to identify genetic determinants of phenazine resistance.</title>
        <authorList>
            <person name="Mouncey N."/>
        </authorList>
    </citation>
    <scope>NUCLEOTIDE SEQUENCE [LARGE SCALE GENOMIC DNA]</scope>
    <source>
        <strain evidence="7 8">W1I3</strain>
    </source>
</reference>
<keyword evidence="7" id="KW-0808">Transferase</keyword>
<proteinExistence type="inferred from homology"/>
<dbReference type="GO" id="GO:0004527">
    <property type="term" value="F:exonuclease activity"/>
    <property type="evidence" value="ECO:0007669"/>
    <property type="project" value="UniProtKB-KW"/>
</dbReference>
<dbReference type="PANTHER" id="PTHR32114:SF2">
    <property type="entry name" value="ABC TRANSPORTER ABCH.3"/>
    <property type="match status" value="1"/>
</dbReference>
<dbReference type="EMBL" id="JAUSXB010000001">
    <property type="protein sequence ID" value="MDQ0673340.1"/>
    <property type="molecule type" value="Genomic_DNA"/>
</dbReference>
<evidence type="ECO:0000256" key="3">
    <source>
        <dbReference type="ARBA" id="ARBA00013368"/>
    </source>
</evidence>
<keyword evidence="7" id="KW-0269">Exonuclease</keyword>
<evidence type="ECO:0000256" key="5">
    <source>
        <dbReference type="SAM" id="MobiDB-lite"/>
    </source>
</evidence>
<name>A0ABU0PHA2_9MICC</name>
<sequence length="1034" mass="109636">MRIHRLRISGFGPFAGTEEIDFNTLSAHGLFLLNGPTGAGKTSVLDAICFALYGSVPGARQDGKRLRSDHAEPGQEPAVSCEFSAQGRRFDVTRSPAWEKPSARGKNGFTTQQAKTLLRERVDGTWVEKSARNDEAGAEILALLGMDREQFTRVVMLPQGDFAAFLRSKATDRLDLLQKLFGTERFEAVEQELSRQALAAKEEVAVLSGQLELLAARAESEAETLHLEESDGASQDTSTAGKPAPDTMAARLEWLKEGAARRKRELSELALAAGEASQERMRAVEAETAFRGRHRRLEEATTRQAAVQEALPRLENLNLRLGRHRQAEVLAGQLRGVDAAAVKVHRAADAMESAFTLLRLAAGEDPELGRLELGSAHHAAQDSDGPALVPAAGDELDRLRSLLAVVEARIPDEDRLKALRSKHQQLTAKQQEIAASNTALDRRVEALLDERLSLTSGLETLEGPAGAAALRAKEATAAGELLDVVRRYGTAVAVQEAAKQDHGALRENQLETKRRWLDVREQRLANAAAELAAKLVEGEECPVCGSAEHPSPAAGSGGGPGLEQDEEAAHQLFEAADAEFARAGQRLAEAKQLVAVLAGQGGGTPKEEAVALAEEARGAAADAEQAVGELAATRARLEALEADIAAARESRASAEAELATVVSSLADLAEQSSSLDQALGGLRAGHRSLSQRLRALENAAAMLSKAVEAQAAHVTARAQAAEAREQLELALPESGFSSAEEARAHLLPGTEAAALEAEIRSVQDEAARVAELFASDEVVLALQETAAGIQVDHQRLAALQADAAAALQEARDADVAVGLASRCLESLAAIAGKYSELAGSARGPAEHARMLSGLADAAAGRGDNTYRMSLNSYVLAARLEQVALAASERLVAMSDGRYLLQHTDAKAARGAKSGLGLEVVDQWTGHRRDTSTLSGGESFMASLSLALGLADVVQQESGGVEIETLFVDEGFGSLDEQSLEQVMDALEGLRDGGRVVGLVSHVAEMKQRIGMQLQVLKGRNGSTLRISEALDTPV</sequence>
<evidence type="ECO:0000256" key="1">
    <source>
        <dbReference type="ARBA" id="ARBA00006930"/>
    </source>
</evidence>
<dbReference type="RefSeq" id="WP_306634248.1">
    <property type="nucleotide sequence ID" value="NZ_JAUSXB010000001.1"/>
</dbReference>
<dbReference type="Gene3D" id="1.10.287.1490">
    <property type="match status" value="1"/>
</dbReference>
<comment type="subunit">
    <text evidence="2">Heterodimer of SbcC and SbcD.</text>
</comment>
<evidence type="ECO:0000313" key="8">
    <source>
        <dbReference type="Proteomes" id="UP001236806"/>
    </source>
</evidence>
<organism evidence="7 8">
    <name type="scientific">Pseudarthrobacter siccitolerans</name>
    <dbReference type="NCBI Taxonomy" id="861266"/>
    <lineage>
        <taxon>Bacteria</taxon>
        <taxon>Bacillati</taxon>
        <taxon>Actinomycetota</taxon>
        <taxon>Actinomycetes</taxon>
        <taxon>Micrococcales</taxon>
        <taxon>Micrococcaceae</taxon>
        <taxon>Pseudarthrobacter</taxon>
    </lineage>
</organism>